<feature type="transmembrane region" description="Helical" evidence="3">
    <location>
        <begin position="64"/>
        <end position="83"/>
    </location>
</feature>
<keyword evidence="3" id="KW-0472">Membrane</keyword>
<sequence>MFNDIARFAMTHGYALMTSILLVGFLLALSYIDMQRFQLPDRLTLPLLWIGLMLHAVFRPQHLANAVIGAAAGYLCLWAIYWLMKAVTKKEGLGYGDFKLMAALGAWLGWESLPFVAFIASVTGTIMYVLRFLFLRRLGAIPFGPFLAVTGGIIYISQQVYGLADTQCLYCVTIQ</sequence>
<reference evidence="5" key="1">
    <citation type="submission" date="2022-12" db="EMBL/GenBank/DDBJ databases">
        <title>Complete genome sequence of an Australian strain of Rouxiella badensis DAR84756 and resolution of the R. badensis DSM100043 and R. chamberiensis DSM28324 genomes.</title>
        <authorList>
            <person name="Paul S."/>
            <person name="Anderson P.J."/>
            <person name="Maynard G."/>
            <person name="Dyall-Smith M."/>
            <person name="Kudinha T."/>
        </authorList>
    </citation>
    <scope>NUCLEOTIDE SEQUENCE</scope>
    <source>
        <strain evidence="5">DSM 28324</strain>
    </source>
</reference>
<proteinExistence type="inferred from homology"/>
<accession>A0ABY7HNF0</accession>
<protein>
    <submittedName>
        <fullName evidence="5">A24 family peptidase</fullName>
    </submittedName>
</protein>
<dbReference type="PANTHER" id="PTHR30487:SF0">
    <property type="entry name" value="PREPILIN LEADER PEPTIDASE_N-METHYLTRANSFERASE-RELATED"/>
    <property type="match status" value="1"/>
</dbReference>
<dbReference type="InterPro" id="IPR050882">
    <property type="entry name" value="Prepilin_peptidase/N-MTase"/>
</dbReference>
<keyword evidence="3" id="KW-1133">Transmembrane helix</keyword>
<evidence type="ECO:0000259" key="4">
    <source>
        <dbReference type="Pfam" id="PF01478"/>
    </source>
</evidence>
<feature type="transmembrane region" description="Helical" evidence="3">
    <location>
        <begin position="116"/>
        <end position="134"/>
    </location>
</feature>
<evidence type="ECO:0000313" key="6">
    <source>
        <dbReference type="Proteomes" id="UP001164712"/>
    </source>
</evidence>
<dbReference type="Gene3D" id="1.20.120.1220">
    <property type="match status" value="1"/>
</dbReference>
<dbReference type="RefSeq" id="WP_052673479.1">
    <property type="nucleotide sequence ID" value="NZ_CP114058.1"/>
</dbReference>
<feature type="domain" description="Prepilin type IV endopeptidase peptidase" evidence="4">
    <location>
        <begin position="20"/>
        <end position="127"/>
    </location>
</feature>
<evidence type="ECO:0000256" key="3">
    <source>
        <dbReference type="SAM" id="Phobius"/>
    </source>
</evidence>
<organism evidence="5 6">
    <name type="scientific">Rouxiella chamberiensis</name>
    <dbReference type="NCBI Taxonomy" id="1513468"/>
    <lineage>
        <taxon>Bacteria</taxon>
        <taxon>Pseudomonadati</taxon>
        <taxon>Pseudomonadota</taxon>
        <taxon>Gammaproteobacteria</taxon>
        <taxon>Enterobacterales</taxon>
        <taxon>Yersiniaceae</taxon>
        <taxon>Rouxiella</taxon>
    </lineage>
</organism>
<dbReference type="PRINTS" id="PR00864">
    <property type="entry name" value="PREPILNPTASE"/>
</dbReference>
<feature type="transmembrane region" description="Helical" evidence="3">
    <location>
        <begin position="12"/>
        <end position="32"/>
    </location>
</feature>
<evidence type="ECO:0000256" key="1">
    <source>
        <dbReference type="ARBA" id="ARBA00005801"/>
    </source>
</evidence>
<evidence type="ECO:0000256" key="2">
    <source>
        <dbReference type="RuleBase" id="RU003793"/>
    </source>
</evidence>
<name>A0ABY7HNF0_9GAMM</name>
<dbReference type="PANTHER" id="PTHR30487">
    <property type="entry name" value="TYPE 4 PREPILIN-LIKE PROTEINS LEADER PEPTIDE-PROCESSING ENZYME"/>
    <property type="match status" value="1"/>
</dbReference>
<gene>
    <name evidence="5" type="ORF">O1V66_18900</name>
</gene>
<dbReference type="InterPro" id="IPR014032">
    <property type="entry name" value="Peptidase_A24A_bac"/>
</dbReference>
<dbReference type="Pfam" id="PF01478">
    <property type="entry name" value="Peptidase_A24"/>
    <property type="match status" value="1"/>
</dbReference>
<dbReference type="InterPro" id="IPR000045">
    <property type="entry name" value="Prepilin_IV_endopep_pep"/>
</dbReference>
<evidence type="ECO:0000313" key="5">
    <source>
        <dbReference type="EMBL" id="WAT00855.1"/>
    </source>
</evidence>
<comment type="similarity">
    <text evidence="1 2">Belongs to the peptidase A24 family.</text>
</comment>
<keyword evidence="6" id="KW-1185">Reference proteome</keyword>
<keyword evidence="3" id="KW-0812">Transmembrane</keyword>
<dbReference type="Proteomes" id="UP001164712">
    <property type="component" value="Chromosome"/>
</dbReference>
<dbReference type="EMBL" id="CP114058">
    <property type="protein sequence ID" value="WAT00855.1"/>
    <property type="molecule type" value="Genomic_DNA"/>
</dbReference>